<name>A0A5J4KV01_9CHLR</name>
<sequence length="137" mass="16126">MKIIPRAPYRDPVCHEIFFNGTVSVETEATTQHYYIETFMECYLRDLERLREGLEVHIQRLTQQRLVNWEDQASIEKNIDSLWTGPSLEEMTWVPLELELRITCSEGEIMISLLQRARASHIYAHPVVCRITFPFDA</sequence>
<organism evidence="1 2">
    <name type="scientific">Dictyobacter vulcani</name>
    <dbReference type="NCBI Taxonomy" id="2607529"/>
    <lineage>
        <taxon>Bacteria</taxon>
        <taxon>Bacillati</taxon>
        <taxon>Chloroflexota</taxon>
        <taxon>Ktedonobacteria</taxon>
        <taxon>Ktedonobacterales</taxon>
        <taxon>Dictyobacteraceae</taxon>
        <taxon>Dictyobacter</taxon>
    </lineage>
</organism>
<proteinExistence type="predicted"/>
<keyword evidence="2" id="KW-1185">Reference proteome</keyword>
<dbReference type="RefSeq" id="WP_151757728.1">
    <property type="nucleotide sequence ID" value="NZ_BKZW01000002.1"/>
</dbReference>
<dbReference type="AlphaFoldDB" id="A0A5J4KV01"/>
<reference evidence="1 2" key="1">
    <citation type="submission" date="2019-10" db="EMBL/GenBank/DDBJ databases">
        <title>Dictyobacter vulcani sp. nov., within the class Ktedonobacteria, isolated from soil of volcanic Mt. Zao.</title>
        <authorList>
            <person name="Zheng Y."/>
            <person name="Wang C.M."/>
            <person name="Sakai Y."/>
            <person name="Abe K."/>
            <person name="Yokota A."/>
            <person name="Yabe S."/>
        </authorList>
    </citation>
    <scope>NUCLEOTIDE SEQUENCE [LARGE SCALE GENOMIC DNA]</scope>
    <source>
        <strain evidence="1 2">W12</strain>
    </source>
</reference>
<evidence type="ECO:0000313" key="1">
    <source>
        <dbReference type="EMBL" id="GER89919.1"/>
    </source>
</evidence>
<accession>A0A5J4KV01</accession>
<protein>
    <submittedName>
        <fullName evidence="1">Uncharacterized protein</fullName>
    </submittedName>
</protein>
<dbReference type="Proteomes" id="UP000326912">
    <property type="component" value="Unassembled WGS sequence"/>
</dbReference>
<dbReference type="EMBL" id="BKZW01000002">
    <property type="protein sequence ID" value="GER89919.1"/>
    <property type="molecule type" value="Genomic_DNA"/>
</dbReference>
<evidence type="ECO:0000313" key="2">
    <source>
        <dbReference type="Proteomes" id="UP000326912"/>
    </source>
</evidence>
<comment type="caution">
    <text evidence="1">The sequence shown here is derived from an EMBL/GenBank/DDBJ whole genome shotgun (WGS) entry which is preliminary data.</text>
</comment>
<gene>
    <name evidence="1" type="ORF">KDW_40810</name>
</gene>